<gene>
    <name evidence="2" type="ORF">CELE_F40E3.5</name>
    <name evidence="2 4" type="ORF">F40E3.5</name>
</gene>
<dbReference type="STRING" id="6239.F40E3.5.1"/>
<dbReference type="SMART" id="SM00156">
    <property type="entry name" value="PP2Ac"/>
    <property type="match status" value="1"/>
</dbReference>
<dbReference type="PRINTS" id="PR00114">
    <property type="entry name" value="STPHPHTASE"/>
</dbReference>
<dbReference type="PANTHER" id="PTHR11668:SF4">
    <property type="entry name" value="SERINE_THREONINE SPECIFIC PROTEIN PHOSPHATASES DOMAIN-CONTAINING PROTEIN"/>
    <property type="match status" value="1"/>
</dbReference>
<dbReference type="AGR" id="WB:WBGene00018232"/>
<evidence type="ECO:0000313" key="3">
    <source>
        <dbReference type="Proteomes" id="UP000001940"/>
    </source>
</evidence>
<dbReference type="AlphaFoldDB" id="O01550"/>
<dbReference type="InterPro" id="IPR050341">
    <property type="entry name" value="PP1_catalytic_subunit"/>
</dbReference>
<dbReference type="UCSC" id="F40E3.5.1">
    <property type="organism name" value="c. elegans"/>
</dbReference>
<dbReference type="WormBase" id="F40E3.5">
    <property type="protein sequence ID" value="CE10166"/>
    <property type="gene ID" value="WBGene00018232"/>
</dbReference>
<dbReference type="Bgee" id="WBGene00018232">
    <property type="expression patterns" value="Expressed in larva and 1 other cell type or tissue"/>
</dbReference>
<dbReference type="Gene3D" id="3.60.21.10">
    <property type="match status" value="1"/>
</dbReference>
<dbReference type="GO" id="GO:0004722">
    <property type="term" value="F:protein serine/threonine phosphatase activity"/>
    <property type="evidence" value="ECO:0000318"/>
    <property type="project" value="GO_Central"/>
</dbReference>
<dbReference type="FunCoup" id="O01550">
    <property type="interactions" value="1759"/>
</dbReference>
<sequence>MSDDGGNGNGQRFINITEDIIPDKIDYVKLISKIWTYIREYTPDGPRPQFYPEVLKKLLQKSCEVLKQDEMVVKVTGPAVIFGPVYGEGDSMISLMSLAKKVPPEQTYVMLGCYLGRGFAQIECLVFLLAYKILHPEKVVLLKGHHEESISIEMLKVKEWLMARGIERDVDLEECMIEMKRACSMMSAAAVIDSKILCMPGGPGPTIREKGLQKLVGLKKGVQAIADKKLLMEASWSVLLLDDAQKDMHGMPFFTPQQATDFCKANNLKCIVRGRQMVDEGYLNKPREVVTLISAVAYLDNFRNHAAVLQVDNDKGKVIRYKMEEGEQLSLELVKPGMGRNAVS</sequence>
<dbReference type="GO" id="GO:0005634">
    <property type="term" value="C:nucleus"/>
    <property type="evidence" value="ECO:0000318"/>
    <property type="project" value="GO_Central"/>
</dbReference>
<dbReference type="Proteomes" id="UP000001940">
    <property type="component" value="Chromosome I"/>
</dbReference>
<dbReference type="OMA" id="VIRYKME"/>
<dbReference type="InterPro" id="IPR006186">
    <property type="entry name" value="Ser/Thr-sp_prot-phosphatase"/>
</dbReference>
<dbReference type="OrthoDB" id="5779555at2759"/>
<dbReference type="InterPro" id="IPR029052">
    <property type="entry name" value="Metallo-depent_PP-like"/>
</dbReference>
<dbReference type="SMR" id="O01550"/>
<dbReference type="SUPFAM" id="SSF56300">
    <property type="entry name" value="Metallo-dependent phosphatases"/>
    <property type="match status" value="1"/>
</dbReference>
<dbReference type="InterPro" id="IPR004843">
    <property type="entry name" value="Calcineurin-like_PHP"/>
</dbReference>
<dbReference type="eggNOG" id="KOG0374">
    <property type="taxonomic scope" value="Eukaryota"/>
</dbReference>
<dbReference type="Pfam" id="PF00149">
    <property type="entry name" value="Metallophos"/>
    <property type="match status" value="1"/>
</dbReference>
<dbReference type="GO" id="GO:0005737">
    <property type="term" value="C:cytoplasm"/>
    <property type="evidence" value="ECO:0000318"/>
    <property type="project" value="GO_Central"/>
</dbReference>
<dbReference type="PANTHER" id="PTHR11668">
    <property type="entry name" value="SERINE/THREONINE PROTEIN PHOSPHATASE"/>
    <property type="match status" value="1"/>
</dbReference>
<evidence type="ECO:0000313" key="4">
    <source>
        <dbReference type="WormBase" id="F40E3.5"/>
    </source>
</evidence>
<feature type="domain" description="Serine/threonine specific protein phosphatases" evidence="1">
    <location>
        <begin position="50"/>
        <end position="338"/>
    </location>
</feature>
<reference evidence="2 3" key="1">
    <citation type="journal article" date="1998" name="Science">
        <title>Genome sequence of the nematode C. elegans: a platform for investigating biology.</title>
        <authorList>
            <consortium name="The C. elegans sequencing consortium"/>
            <person name="Sulson J.E."/>
            <person name="Waterston R."/>
        </authorList>
    </citation>
    <scope>NUCLEOTIDE SEQUENCE [LARGE SCALE GENOMIC DNA]</scope>
    <source>
        <strain evidence="2 3">Bristol N2</strain>
    </source>
</reference>
<dbReference type="PhylomeDB" id="O01550"/>
<dbReference type="HOGENOM" id="CLU_004962_0_0_1"/>
<evidence type="ECO:0000259" key="1">
    <source>
        <dbReference type="SMART" id="SM00156"/>
    </source>
</evidence>
<name>O01550_CAEEL</name>
<accession>O01550</accession>
<dbReference type="FunFam" id="3.60.21.10:FF:000244">
    <property type="entry name" value="Protein CBG04124"/>
    <property type="match status" value="1"/>
</dbReference>
<dbReference type="InParanoid" id="O01550"/>
<evidence type="ECO:0000313" key="2">
    <source>
        <dbReference type="EMBL" id="CCD70428.1"/>
    </source>
</evidence>
<proteinExistence type="predicted"/>
<dbReference type="PaxDb" id="6239-F40E3.5.1"/>
<keyword evidence="3" id="KW-1185">Reference proteome</keyword>
<dbReference type="EMBL" id="BX284601">
    <property type="protein sequence ID" value="CCD70428.1"/>
    <property type="molecule type" value="Genomic_DNA"/>
</dbReference>
<organism evidence="2 3">
    <name type="scientific">Caenorhabditis elegans</name>
    <dbReference type="NCBI Taxonomy" id="6239"/>
    <lineage>
        <taxon>Eukaryota</taxon>
        <taxon>Metazoa</taxon>
        <taxon>Ecdysozoa</taxon>
        <taxon>Nematoda</taxon>
        <taxon>Chromadorea</taxon>
        <taxon>Rhabditida</taxon>
        <taxon>Rhabditina</taxon>
        <taxon>Rhabditomorpha</taxon>
        <taxon>Rhabditoidea</taxon>
        <taxon>Rhabditidae</taxon>
        <taxon>Peloderinae</taxon>
        <taxon>Caenorhabditis</taxon>
    </lineage>
</organism>
<protein>
    <submittedName>
        <fullName evidence="2">Serine/threonine specific protein phosphatases domain-containing protein</fullName>
    </submittedName>
</protein>
<dbReference type="PIR" id="T34421">
    <property type="entry name" value="T34421"/>
</dbReference>